<comment type="cofactor">
    <cofactor evidence="1">
        <name>Zn(2+)</name>
        <dbReference type="ChEBI" id="CHEBI:29105"/>
    </cofactor>
</comment>
<dbReference type="Pfam" id="PF07687">
    <property type="entry name" value="M20_dimer"/>
    <property type="match status" value="1"/>
</dbReference>
<dbReference type="SUPFAM" id="SSF55031">
    <property type="entry name" value="Bacterial exopeptidase dimerisation domain"/>
    <property type="match status" value="1"/>
</dbReference>
<evidence type="ECO:0000256" key="1">
    <source>
        <dbReference type="ARBA" id="ARBA00001947"/>
    </source>
</evidence>
<dbReference type="Gene3D" id="3.40.630.10">
    <property type="entry name" value="Zn peptidases"/>
    <property type="match status" value="1"/>
</dbReference>
<proteinExistence type="inferred from homology"/>
<dbReference type="Gene3D" id="3.30.70.360">
    <property type="match status" value="1"/>
</dbReference>
<dbReference type="RefSeq" id="WP_345354174.1">
    <property type="nucleotide sequence ID" value="NZ_BAABHJ010000008.1"/>
</dbReference>
<dbReference type="InterPro" id="IPR050072">
    <property type="entry name" value="Peptidase_M20A"/>
</dbReference>
<evidence type="ECO:0000256" key="3">
    <source>
        <dbReference type="ARBA" id="ARBA00022723"/>
    </source>
</evidence>
<dbReference type="Gene3D" id="1.10.150.900">
    <property type="match status" value="1"/>
</dbReference>
<dbReference type="PANTHER" id="PTHR43808:SF8">
    <property type="entry name" value="PEPTIDASE M20 DIMERISATION DOMAIN-CONTAINING PROTEIN"/>
    <property type="match status" value="1"/>
</dbReference>
<dbReference type="SUPFAM" id="SSF53187">
    <property type="entry name" value="Zn-dependent exopeptidases"/>
    <property type="match status" value="1"/>
</dbReference>
<gene>
    <name evidence="7" type="ORF">GCM10023195_31940</name>
</gene>
<comment type="similarity">
    <text evidence="2">Belongs to the peptidase M20A family.</text>
</comment>
<feature type="domain" description="Peptidase M20 dimerisation" evidence="6">
    <location>
        <begin position="192"/>
        <end position="323"/>
    </location>
</feature>
<protein>
    <submittedName>
        <fullName evidence="7">M20/M25/M40 family metallo-hydrolase</fullName>
    </submittedName>
</protein>
<comment type="caution">
    <text evidence="7">The sequence shown here is derived from an EMBL/GenBank/DDBJ whole genome shotgun (WGS) entry which is preliminary data.</text>
</comment>
<evidence type="ECO:0000313" key="8">
    <source>
        <dbReference type="Proteomes" id="UP001500212"/>
    </source>
</evidence>
<dbReference type="InterPro" id="IPR001261">
    <property type="entry name" value="ArgE/DapE_CS"/>
</dbReference>
<evidence type="ECO:0000256" key="4">
    <source>
        <dbReference type="ARBA" id="ARBA00022801"/>
    </source>
</evidence>
<keyword evidence="4" id="KW-0378">Hydrolase</keyword>
<evidence type="ECO:0000313" key="7">
    <source>
        <dbReference type="EMBL" id="GAA4608201.1"/>
    </source>
</evidence>
<evidence type="ECO:0000256" key="5">
    <source>
        <dbReference type="ARBA" id="ARBA00022833"/>
    </source>
</evidence>
<dbReference type="Pfam" id="PF01546">
    <property type="entry name" value="Peptidase_M20"/>
    <property type="match status" value="1"/>
</dbReference>
<dbReference type="PROSITE" id="PS00758">
    <property type="entry name" value="ARGE_DAPE_CPG2_1"/>
    <property type="match status" value="1"/>
</dbReference>
<name>A0ABP8TH73_9ACTN</name>
<dbReference type="EMBL" id="BAABHJ010000008">
    <property type="protein sequence ID" value="GAA4608201.1"/>
    <property type="molecule type" value="Genomic_DNA"/>
</dbReference>
<keyword evidence="8" id="KW-1185">Reference proteome</keyword>
<dbReference type="InterPro" id="IPR036264">
    <property type="entry name" value="Bact_exopeptidase_dim_dom"/>
</dbReference>
<dbReference type="InterPro" id="IPR011650">
    <property type="entry name" value="Peptidase_M20_dimer"/>
</dbReference>
<sequence length="444" mass="47435">MPDRLDTAADPVTLTQRLIRYDTTNPPGNEAACVEFVAGLAADAGLPHRLVAAQPDRPNLLIRLPGRGAAPGLLMHAHVDVVPTKDQQWSYPPFDGAVRDGHVWGRGSLDMKGGLAMMLTAMLRLHAEGVRPAGDVLLAVVPDEEAGSAVGARYLVDRHPELFDGMRYAVGEDGGADLELDGAVRLHPIVVAEKRACWLRITLRGPGGHASRVALPDSPVRRLTRLLDAIEPGGLPPVLTPTADRMLRELSAALPEPQAAVFERLRADPADESALGELSAADAQYLRSILRHSVNATVVRAGTATNVLPEEMTVELDCRALPGGFGAADFVAALSERVGADLDAEVIVEGEAMPEPEFGPFYDQLAEVLRAADPDGVPVPMVTTASTDARLFPRLGIACYGWLPLMLPAGSGYRGLLHRPDERVPVDALRFGASCFADLLRGYR</sequence>
<evidence type="ECO:0000259" key="6">
    <source>
        <dbReference type="Pfam" id="PF07687"/>
    </source>
</evidence>
<dbReference type="PANTHER" id="PTHR43808">
    <property type="entry name" value="ACETYLORNITHINE DEACETYLASE"/>
    <property type="match status" value="1"/>
</dbReference>
<keyword evidence="3" id="KW-0479">Metal-binding</keyword>
<dbReference type="InterPro" id="IPR002933">
    <property type="entry name" value="Peptidase_M20"/>
</dbReference>
<evidence type="ECO:0000256" key="2">
    <source>
        <dbReference type="ARBA" id="ARBA00006247"/>
    </source>
</evidence>
<dbReference type="Proteomes" id="UP001500212">
    <property type="component" value="Unassembled WGS sequence"/>
</dbReference>
<accession>A0ABP8TH73</accession>
<keyword evidence="5" id="KW-0862">Zinc</keyword>
<reference evidence="8" key="1">
    <citation type="journal article" date="2019" name="Int. J. Syst. Evol. Microbiol.">
        <title>The Global Catalogue of Microorganisms (GCM) 10K type strain sequencing project: providing services to taxonomists for standard genome sequencing and annotation.</title>
        <authorList>
            <consortium name="The Broad Institute Genomics Platform"/>
            <consortium name="The Broad Institute Genome Sequencing Center for Infectious Disease"/>
            <person name="Wu L."/>
            <person name="Ma J."/>
        </authorList>
    </citation>
    <scope>NUCLEOTIDE SEQUENCE [LARGE SCALE GENOMIC DNA]</scope>
    <source>
        <strain evidence="8">JCM 17938</strain>
    </source>
</reference>
<organism evidence="7 8">
    <name type="scientific">Actinoallomurus liliacearum</name>
    <dbReference type="NCBI Taxonomy" id="1080073"/>
    <lineage>
        <taxon>Bacteria</taxon>
        <taxon>Bacillati</taxon>
        <taxon>Actinomycetota</taxon>
        <taxon>Actinomycetes</taxon>
        <taxon>Streptosporangiales</taxon>
        <taxon>Thermomonosporaceae</taxon>
        <taxon>Actinoallomurus</taxon>
    </lineage>
</organism>